<accession>A0AB40CLF1</accession>
<feature type="region of interest" description="Disordered" evidence="2">
    <location>
        <begin position="312"/>
        <end position="331"/>
    </location>
</feature>
<dbReference type="InterPro" id="IPR008479">
    <property type="entry name" value="DUF760"/>
</dbReference>
<dbReference type="GeneID" id="120277988"/>
<gene>
    <name evidence="4" type="primary">LOC120277988</name>
</gene>
<name>A0AB40CLF1_DIOCR</name>
<sequence>MPNATTAAAAGVIVPRAHGLAQRVSVSSIIARPRLFPWGPSRLASCSKPGLLAVVASAASFDELNARKKSNHQASKKSILSNLIQEIEPLDVSLIQKDVPADTVDAMKRTISSMLGLLPSDRFNVLVEAFWDPLFKLLVSSMVTGYTLRNAEYRLCLEKTLGVCEEFSNEQYPENTGLDADGHKMVPHGTSKMPEIPGRDEFLLSSKENGEVLDPERVGVEGLGEMTPATQEYIINLQNRISSMEKELHDVKRQNAALQMQHFVGEEKNDLLDYLRSLQPEKVAELSEPTCPGLQETIKSVAHGLLATLSPKIHTKSPPHSENATGGSSLDIGNDDCPELVENTSLQFQPLISVSRDYLARLLFWCMLLGHYLRGLEYKLDLMQLLTISGDATASIHQDGDSVS</sequence>
<dbReference type="Proteomes" id="UP001515500">
    <property type="component" value="Chromosome 15"/>
</dbReference>
<keyword evidence="3" id="KW-1185">Reference proteome</keyword>
<keyword evidence="1" id="KW-0175">Coiled coil</keyword>
<evidence type="ECO:0000256" key="2">
    <source>
        <dbReference type="SAM" id="MobiDB-lite"/>
    </source>
</evidence>
<dbReference type="AlphaFoldDB" id="A0AB40CLF1"/>
<reference evidence="4" key="1">
    <citation type="submission" date="2025-08" db="UniProtKB">
        <authorList>
            <consortium name="RefSeq"/>
        </authorList>
    </citation>
    <scope>IDENTIFICATION</scope>
</reference>
<proteinExistence type="predicted"/>
<organism evidence="3 4">
    <name type="scientific">Dioscorea cayennensis subsp. rotundata</name>
    <name type="common">White Guinea yam</name>
    <name type="synonym">Dioscorea rotundata</name>
    <dbReference type="NCBI Taxonomy" id="55577"/>
    <lineage>
        <taxon>Eukaryota</taxon>
        <taxon>Viridiplantae</taxon>
        <taxon>Streptophyta</taxon>
        <taxon>Embryophyta</taxon>
        <taxon>Tracheophyta</taxon>
        <taxon>Spermatophyta</taxon>
        <taxon>Magnoliopsida</taxon>
        <taxon>Liliopsida</taxon>
        <taxon>Dioscoreales</taxon>
        <taxon>Dioscoreaceae</taxon>
        <taxon>Dioscorea</taxon>
    </lineage>
</organism>
<dbReference type="PANTHER" id="PTHR33598">
    <property type="entry name" value="OS02G0833400 PROTEIN"/>
    <property type="match status" value="1"/>
</dbReference>
<feature type="compositionally biased region" description="Polar residues" evidence="2">
    <location>
        <begin position="318"/>
        <end position="328"/>
    </location>
</feature>
<dbReference type="Pfam" id="PF05542">
    <property type="entry name" value="DUF760"/>
    <property type="match status" value="2"/>
</dbReference>
<evidence type="ECO:0000313" key="4">
    <source>
        <dbReference type="RefSeq" id="XP_039140798.1"/>
    </source>
</evidence>
<evidence type="ECO:0000256" key="1">
    <source>
        <dbReference type="SAM" id="Coils"/>
    </source>
</evidence>
<evidence type="ECO:0000313" key="3">
    <source>
        <dbReference type="Proteomes" id="UP001515500"/>
    </source>
</evidence>
<dbReference type="PANTHER" id="PTHR33598:SF2">
    <property type="entry name" value="MAR-BINDING FILAMENT-LIKE PROTEIN"/>
    <property type="match status" value="1"/>
</dbReference>
<dbReference type="RefSeq" id="XP_039140798.1">
    <property type="nucleotide sequence ID" value="XM_039284864.1"/>
</dbReference>
<feature type="coiled-coil region" evidence="1">
    <location>
        <begin position="234"/>
        <end position="261"/>
    </location>
</feature>
<protein>
    <submittedName>
        <fullName evidence="4">Uncharacterized protein LOC120277988</fullName>
    </submittedName>
</protein>